<comment type="caution">
    <text evidence="9">The sequence shown here is derived from an EMBL/GenBank/DDBJ whole genome shotgun (WGS) entry which is preliminary data.</text>
</comment>
<dbReference type="Proteomes" id="UP000253517">
    <property type="component" value="Unassembled WGS sequence"/>
</dbReference>
<name>A0A369A3I0_9FLAO</name>
<feature type="active site" description="Proton donor" evidence="7">
    <location>
        <position position="356"/>
    </location>
</feature>
<dbReference type="EC" id="5.3.1.9" evidence="7"/>
<dbReference type="UniPathway" id="UPA00109">
    <property type="reaction ID" value="UER00181"/>
</dbReference>
<sequence length="551" mass="62868">MKNVNPTETQAWRALERHAKEAEGWRLKELFKADDQRFRKFSIEWEGWLVDFSKNLVTERTLGLLEELFEVCGWREAIDAQFGGELINRTEKRAVFHTALRNHWGERPSVTGGRDVRGDVRAVLEKMRSFSDKVRSDDWKGYSGKAITDVVNIGIGGSDLGPLMVTEALKAYGHPRLRFHFVSNVDGAHIWETLKKVDAETTIFIVASKTFTTQETMANAHTARRWFFDQGGKPEDVARHFMAVSTNGEKVREFGIDVENMFEFWDWVGGRFSVWSAIGLPVMIRVGYERFMEFLYGAWLVDEHLLKAPFRQNIPAMMAAIGIWYVNFLGAETEAILPYDQYLSRFPAYFQQGNMESNGKSVDRNGKLVKYKTGPIVWGEPGTNGQHAFFQILHQGTRLVPCDFLAGIKPVAPYKDHHEKLLANFFAQTEALMIGKSREEVVEELKASGASAEDIEFLAPFKVFEGNKPTTSILYPQLTPQTLGSLIAMYEHKIFLQGVVWNIYSYDQWGVELGKQLANRILPELEEGKIRLQHDGSTTGLIEFYLKAREK</sequence>
<comment type="catalytic activity">
    <reaction evidence="6 7 8">
        <text>alpha-D-glucose 6-phosphate = beta-D-fructose 6-phosphate</text>
        <dbReference type="Rhea" id="RHEA:11816"/>
        <dbReference type="ChEBI" id="CHEBI:57634"/>
        <dbReference type="ChEBI" id="CHEBI:58225"/>
        <dbReference type="EC" id="5.3.1.9"/>
    </reaction>
</comment>
<evidence type="ECO:0000256" key="6">
    <source>
        <dbReference type="ARBA" id="ARBA00029321"/>
    </source>
</evidence>
<dbReference type="Gene3D" id="1.10.1390.10">
    <property type="match status" value="1"/>
</dbReference>
<accession>A0A369A3I0</accession>
<comment type="function">
    <text evidence="7">Catalyzes the reversible isomerization of glucose-6-phosphate to fructose-6-phosphate.</text>
</comment>
<dbReference type="InterPro" id="IPR001672">
    <property type="entry name" value="G6P_Isomerase"/>
</dbReference>
<dbReference type="GO" id="GO:0006096">
    <property type="term" value="P:glycolytic process"/>
    <property type="evidence" value="ECO:0007669"/>
    <property type="project" value="UniProtKB-UniRule"/>
</dbReference>
<evidence type="ECO:0000313" key="10">
    <source>
        <dbReference type="Proteomes" id="UP000253517"/>
    </source>
</evidence>
<dbReference type="PANTHER" id="PTHR11469:SF1">
    <property type="entry name" value="GLUCOSE-6-PHOSPHATE ISOMERASE"/>
    <property type="match status" value="1"/>
</dbReference>
<feature type="active site" evidence="7">
    <location>
        <position position="515"/>
    </location>
</feature>
<dbReference type="PRINTS" id="PR00662">
    <property type="entry name" value="G6PISOMERASE"/>
</dbReference>
<dbReference type="PROSITE" id="PS00174">
    <property type="entry name" value="P_GLUCOSE_ISOMERASE_2"/>
    <property type="match status" value="1"/>
</dbReference>
<evidence type="ECO:0000256" key="8">
    <source>
        <dbReference type="RuleBase" id="RU000612"/>
    </source>
</evidence>
<dbReference type="GO" id="GO:0005829">
    <property type="term" value="C:cytosol"/>
    <property type="evidence" value="ECO:0007669"/>
    <property type="project" value="TreeGrafter"/>
</dbReference>
<keyword evidence="10" id="KW-1185">Reference proteome</keyword>
<dbReference type="InterPro" id="IPR035476">
    <property type="entry name" value="SIS_PGI_1"/>
</dbReference>
<dbReference type="EMBL" id="QPJS01000002">
    <property type="protein sequence ID" value="RCX03872.1"/>
    <property type="molecule type" value="Genomic_DNA"/>
</dbReference>
<gene>
    <name evidence="7" type="primary">pgi</name>
    <name evidence="9" type="ORF">DES35_102328</name>
</gene>
<evidence type="ECO:0000256" key="1">
    <source>
        <dbReference type="ARBA" id="ARBA00004926"/>
    </source>
</evidence>
<dbReference type="UniPathway" id="UPA00138"/>
<keyword evidence="4 7" id="KW-0324">Glycolysis</keyword>
<dbReference type="GO" id="GO:0097367">
    <property type="term" value="F:carbohydrate derivative binding"/>
    <property type="evidence" value="ECO:0007669"/>
    <property type="project" value="InterPro"/>
</dbReference>
<dbReference type="FunFam" id="3.40.50.10490:FF:000004">
    <property type="entry name" value="Glucose-6-phosphate isomerase"/>
    <property type="match status" value="1"/>
</dbReference>
<dbReference type="NCBIfam" id="NF001211">
    <property type="entry name" value="PRK00179.1"/>
    <property type="match status" value="1"/>
</dbReference>
<dbReference type="Pfam" id="PF00342">
    <property type="entry name" value="PGI"/>
    <property type="match status" value="1"/>
</dbReference>
<comment type="similarity">
    <text evidence="2 7 8">Belongs to the GPI family.</text>
</comment>
<keyword evidence="5 7" id="KW-0413">Isomerase</keyword>
<dbReference type="HAMAP" id="MF_00473">
    <property type="entry name" value="G6P_isomerase"/>
    <property type="match status" value="1"/>
</dbReference>
<comment type="pathway">
    <text evidence="7">Carbohydrate biosynthesis; gluconeogenesis.</text>
</comment>
<evidence type="ECO:0000313" key="9">
    <source>
        <dbReference type="EMBL" id="RCX03872.1"/>
    </source>
</evidence>
<dbReference type="CDD" id="cd05015">
    <property type="entry name" value="SIS_PGI_1"/>
    <property type="match status" value="1"/>
</dbReference>
<dbReference type="FunFam" id="1.10.1390.10:FF:000001">
    <property type="entry name" value="Glucose-6-phosphate isomerase"/>
    <property type="match status" value="1"/>
</dbReference>
<evidence type="ECO:0000256" key="3">
    <source>
        <dbReference type="ARBA" id="ARBA00022432"/>
    </source>
</evidence>
<dbReference type="InterPro" id="IPR046348">
    <property type="entry name" value="SIS_dom_sf"/>
</dbReference>
<comment type="subcellular location">
    <subcellularLocation>
        <location evidence="7">Cytoplasm</location>
    </subcellularLocation>
</comment>
<reference evidence="9 10" key="1">
    <citation type="submission" date="2018-07" db="EMBL/GenBank/DDBJ databases">
        <title>Genomic Encyclopedia of Type Strains, Phase IV (KMG-IV): sequencing the most valuable type-strain genomes for metagenomic binning, comparative biology and taxonomic classification.</title>
        <authorList>
            <person name="Goeker M."/>
        </authorList>
    </citation>
    <scope>NUCLEOTIDE SEQUENCE [LARGE SCALE GENOMIC DNA]</scope>
    <source>
        <strain evidence="9 10">DSM 21410</strain>
    </source>
</reference>
<protein>
    <recommendedName>
        <fullName evidence="7">Glucose-6-phosphate isomerase</fullName>
        <shortName evidence="7">GPI</shortName>
        <ecNumber evidence="7">5.3.1.9</ecNumber>
    </recommendedName>
    <alternativeName>
        <fullName evidence="7">Phosphoglucose isomerase</fullName>
        <shortName evidence="7">PGI</shortName>
    </alternativeName>
    <alternativeName>
        <fullName evidence="7">Phosphohexose isomerase</fullName>
        <shortName evidence="7">PHI</shortName>
    </alternativeName>
</protein>
<comment type="pathway">
    <text evidence="1 7 8">Carbohydrate degradation; glycolysis; D-glyceraldehyde 3-phosphate and glycerone phosphate from D-glucose: step 2/4.</text>
</comment>
<dbReference type="Gene3D" id="3.40.50.10490">
    <property type="entry name" value="Glucose-6-phosphate isomerase like protein, domain 1"/>
    <property type="match status" value="2"/>
</dbReference>
<dbReference type="GO" id="GO:0006094">
    <property type="term" value="P:gluconeogenesis"/>
    <property type="evidence" value="ECO:0007669"/>
    <property type="project" value="UniProtKB-UniRule"/>
</dbReference>
<evidence type="ECO:0000256" key="5">
    <source>
        <dbReference type="ARBA" id="ARBA00023235"/>
    </source>
</evidence>
<dbReference type="GO" id="GO:0051156">
    <property type="term" value="P:glucose 6-phosphate metabolic process"/>
    <property type="evidence" value="ECO:0007669"/>
    <property type="project" value="TreeGrafter"/>
</dbReference>
<evidence type="ECO:0000256" key="2">
    <source>
        <dbReference type="ARBA" id="ARBA00006604"/>
    </source>
</evidence>
<dbReference type="PANTHER" id="PTHR11469">
    <property type="entry name" value="GLUCOSE-6-PHOSPHATE ISOMERASE"/>
    <property type="match status" value="1"/>
</dbReference>
<dbReference type="InterPro" id="IPR018189">
    <property type="entry name" value="Phosphoglucose_isomerase_CS"/>
</dbReference>
<feature type="active site" evidence="7">
    <location>
        <position position="387"/>
    </location>
</feature>
<dbReference type="PROSITE" id="PS51463">
    <property type="entry name" value="P_GLUCOSE_ISOMERASE_3"/>
    <property type="match status" value="1"/>
</dbReference>
<keyword evidence="7" id="KW-0963">Cytoplasm</keyword>
<evidence type="ECO:0000256" key="4">
    <source>
        <dbReference type="ARBA" id="ARBA00023152"/>
    </source>
</evidence>
<dbReference type="PROSITE" id="PS00765">
    <property type="entry name" value="P_GLUCOSE_ISOMERASE_1"/>
    <property type="match status" value="1"/>
</dbReference>
<organism evidence="9 10">
    <name type="scientific">Schleiferia thermophila</name>
    <dbReference type="NCBI Taxonomy" id="884107"/>
    <lineage>
        <taxon>Bacteria</taxon>
        <taxon>Pseudomonadati</taxon>
        <taxon>Bacteroidota</taxon>
        <taxon>Flavobacteriia</taxon>
        <taxon>Flavobacteriales</taxon>
        <taxon>Schleiferiaceae</taxon>
        <taxon>Schleiferia</taxon>
    </lineage>
</organism>
<evidence type="ECO:0000256" key="7">
    <source>
        <dbReference type="HAMAP-Rule" id="MF_00473"/>
    </source>
</evidence>
<dbReference type="InterPro" id="IPR023096">
    <property type="entry name" value="G6P_Isomerase_C"/>
</dbReference>
<dbReference type="CDD" id="cd05016">
    <property type="entry name" value="SIS_PGI_2"/>
    <property type="match status" value="1"/>
</dbReference>
<dbReference type="InterPro" id="IPR035482">
    <property type="entry name" value="SIS_PGI_2"/>
</dbReference>
<dbReference type="AlphaFoldDB" id="A0A369A3I0"/>
<dbReference type="GO" id="GO:0048029">
    <property type="term" value="F:monosaccharide binding"/>
    <property type="evidence" value="ECO:0007669"/>
    <property type="project" value="TreeGrafter"/>
</dbReference>
<keyword evidence="3 7" id="KW-0312">Gluconeogenesis</keyword>
<dbReference type="SUPFAM" id="SSF53697">
    <property type="entry name" value="SIS domain"/>
    <property type="match status" value="1"/>
</dbReference>
<dbReference type="GO" id="GO:0004347">
    <property type="term" value="F:glucose-6-phosphate isomerase activity"/>
    <property type="evidence" value="ECO:0007669"/>
    <property type="project" value="UniProtKB-UniRule"/>
</dbReference>
<dbReference type="RefSeq" id="WP_114366168.1">
    <property type="nucleotide sequence ID" value="NZ_BHZF01000002.1"/>
</dbReference>
<proteinExistence type="inferred from homology"/>